<comment type="caution">
    <text evidence="2">The sequence shown here is derived from an EMBL/GenBank/DDBJ whole genome shotgun (WGS) entry which is preliminary data.</text>
</comment>
<feature type="region of interest" description="Disordered" evidence="1">
    <location>
        <begin position="140"/>
        <end position="180"/>
    </location>
</feature>
<dbReference type="OrthoDB" id="2063172at2"/>
<dbReference type="RefSeq" id="WP_024732612.1">
    <property type="nucleotide sequence ID" value="NZ_BAABYU010000001.1"/>
</dbReference>
<feature type="compositionally biased region" description="Low complexity" evidence="1">
    <location>
        <begin position="107"/>
        <end position="116"/>
    </location>
</feature>
<protein>
    <submittedName>
        <fullName evidence="2">Uncharacterized protein</fullName>
    </submittedName>
</protein>
<gene>
    <name evidence="2" type="ORF">DW016_01535</name>
</gene>
<proteinExistence type="predicted"/>
<reference evidence="2 3" key="1">
    <citation type="submission" date="2018-08" db="EMBL/GenBank/DDBJ databases">
        <title>A genome reference for cultivated species of the human gut microbiota.</title>
        <authorList>
            <person name="Zou Y."/>
            <person name="Xue W."/>
            <person name="Luo G."/>
        </authorList>
    </citation>
    <scope>NUCLEOTIDE SEQUENCE [LARGE SCALE GENOMIC DNA]</scope>
    <source>
        <strain evidence="2 3">AF37-2AT</strain>
    </source>
</reference>
<dbReference type="GeneID" id="97192763"/>
<keyword evidence="3" id="KW-1185">Reference proteome</keyword>
<evidence type="ECO:0000313" key="3">
    <source>
        <dbReference type="Proteomes" id="UP000261080"/>
    </source>
</evidence>
<dbReference type="Proteomes" id="UP000261080">
    <property type="component" value="Unassembled WGS sequence"/>
</dbReference>
<evidence type="ECO:0000313" key="2">
    <source>
        <dbReference type="EMBL" id="RGE89972.1"/>
    </source>
</evidence>
<evidence type="ECO:0000256" key="1">
    <source>
        <dbReference type="SAM" id="MobiDB-lite"/>
    </source>
</evidence>
<organism evidence="2 3">
    <name type="scientific">Sellimonas intestinalis</name>
    <dbReference type="NCBI Taxonomy" id="1653434"/>
    <lineage>
        <taxon>Bacteria</taxon>
        <taxon>Bacillati</taxon>
        <taxon>Bacillota</taxon>
        <taxon>Clostridia</taxon>
        <taxon>Lachnospirales</taxon>
        <taxon>Lachnospiraceae</taxon>
        <taxon>Sellimonas</taxon>
    </lineage>
</organism>
<dbReference type="AlphaFoldDB" id="A0A3E3K5V6"/>
<feature type="region of interest" description="Disordered" evidence="1">
    <location>
        <begin position="107"/>
        <end position="126"/>
    </location>
</feature>
<accession>A0A3E3K5V6</accession>
<dbReference type="EMBL" id="QVLX01000001">
    <property type="protein sequence ID" value="RGE89972.1"/>
    <property type="molecule type" value="Genomic_DNA"/>
</dbReference>
<feature type="compositionally biased region" description="Basic and acidic residues" evidence="1">
    <location>
        <begin position="143"/>
        <end position="152"/>
    </location>
</feature>
<sequence>MKKKTPFPMTPFDMLVVPEQLHMMKLFLPYLPSGTQKMLALWIKCQELTNTIAYFRDYPRIGMGECTSPKQVNAMELFEELRPYMKEDEADQIDMALSAMSMMEMMQSPESSSGHPEPSDFLKSMMPSGTGEMFDLYSQIFEKGGDAEHESEGEPMGPMDEQSGFPESGSPETGTDEDGI</sequence>
<name>A0A3E3K5V6_9FIRM</name>